<evidence type="ECO:0000313" key="4">
    <source>
        <dbReference type="Proteomes" id="UP000318626"/>
    </source>
</evidence>
<dbReference type="InterPro" id="IPR045584">
    <property type="entry name" value="Pilin-like"/>
</dbReference>
<organism evidence="3 4">
    <name type="scientific">Bremerella volcania</name>
    <dbReference type="NCBI Taxonomy" id="2527984"/>
    <lineage>
        <taxon>Bacteria</taxon>
        <taxon>Pseudomonadati</taxon>
        <taxon>Planctomycetota</taxon>
        <taxon>Planctomycetia</taxon>
        <taxon>Pirellulales</taxon>
        <taxon>Pirellulaceae</taxon>
        <taxon>Bremerella</taxon>
    </lineage>
</organism>
<keyword evidence="4" id="KW-1185">Reference proteome</keyword>
<dbReference type="EMBL" id="CP036289">
    <property type="protein sequence ID" value="QDU76980.1"/>
    <property type="molecule type" value="Genomic_DNA"/>
</dbReference>
<reference evidence="4" key="1">
    <citation type="submission" date="2019-02" db="EMBL/GenBank/DDBJ databases">
        <title>Deep-cultivation of Planctomycetes and their phenomic and genomic characterization uncovers novel biology.</title>
        <authorList>
            <person name="Wiegand S."/>
            <person name="Jogler M."/>
            <person name="Boedeker C."/>
            <person name="Pinto D."/>
            <person name="Vollmers J."/>
            <person name="Rivas-Marin E."/>
            <person name="Kohn T."/>
            <person name="Peeters S.H."/>
            <person name="Heuer A."/>
            <person name="Rast P."/>
            <person name="Oberbeckmann S."/>
            <person name="Bunk B."/>
            <person name="Jeske O."/>
            <person name="Meyerdierks A."/>
            <person name="Storesund J.E."/>
            <person name="Kallscheuer N."/>
            <person name="Luecker S."/>
            <person name="Lage O.M."/>
            <person name="Pohl T."/>
            <person name="Merkel B.J."/>
            <person name="Hornburger P."/>
            <person name="Mueller R.-W."/>
            <person name="Bruemmer F."/>
            <person name="Labrenz M."/>
            <person name="Spormann A.M."/>
            <person name="Op den Camp H."/>
            <person name="Overmann J."/>
            <person name="Amann R."/>
            <person name="Jetten M.S.M."/>
            <person name="Mascher T."/>
            <person name="Medema M.H."/>
            <person name="Devos D.P."/>
            <person name="Kaster A.-K."/>
            <person name="Ovreas L."/>
            <person name="Rohde M."/>
            <person name="Galperin M.Y."/>
            <person name="Jogler C."/>
        </authorList>
    </citation>
    <scope>NUCLEOTIDE SEQUENCE [LARGE SCALE GENOMIC DNA]</scope>
    <source>
        <strain evidence="4">Pan97</strain>
    </source>
</reference>
<feature type="domain" description="DUF1559" evidence="2">
    <location>
        <begin position="38"/>
        <end position="323"/>
    </location>
</feature>
<dbReference type="InterPro" id="IPR011453">
    <property type="entry name" value="DUF1559"/>
</dbReference>
<dbReference type="RefSeq" id="WP_144978530.1">
    <property type="nucleotide sequence ID" value="NZ_CP036289.1"/>
</dbReference>
<dbReference type="AlphaFoldDB" id="A0A518CCP2"/>
<dbReference type="NCBIfam" id="TIGR04294">
    <property type="entry name" value="pre_pil_HX9DG"/>
    <property type="match status" value="1"/>
</dbReference>
<dbReference type="SUPFAM" id="SSF54523">
    <property type="entry name" value="Pili subunits"/>
    <property type="match status" value="1"/>
</dbReference>
<evidence type="ECO:0000256" key="1">
    <source>
        <dbReference type="SAM" id="Phobius"/>
    </source>
</evidence>
<name>A0A518CCP2_9BACT</name>
<evidence type="ECO:0000259" key="2">
    <source>
        <dbReference type="Pfam" id="PF07596"/>
    </source>
</evidence>
<protein>
    <recommendedName>
        <fullName evidence="2">DUF1559 domain-containing protein</fullName>
    </recommendedName>
</protein>
<feature type="transmembrane region" description="Helical" evidence="1">
    <location>
        <begin position="16"/>
        <end position="37"/>
    </location>
</feature>
<dbReference type="PANTHER" id="PTHR30093">
    <property type="entry name" value="GENERAL SECRETION PATHWAY PROTEIN G"/>
    <property type="match status" value="1"/>
</dbReference>
<keyword evidence="1" id="KW-0472">Membrane</keyword>
<dbReference type="NCBIfam" id="TIGR02532">
    <property type="entry name" value="IV_pilin_GFxxxE"/>
    <property type="match status" value="1"/>
</dbReference>
<dbReference type="Gene3D" id="3.30.700.10">
    <property type="entry name" value="Glycoprotein, Type 4 Pilin"/>
    <property type="match status" value="1"/>
</dbReference>
<sequence>MFACRRKVRNDNGFTLVELLVVIAIIGVLIALLLPAVQQAREAARRMQCTNNLKQIMLATHNFESTYGDIVPGTQRGNGKGTPDLSSHWGWGAFLLPFIEQSAMYDQLQLNNLDDPANHLRSAIGNSTKLAIIQTPLDGYRCPSSTMPDLNEGCEEDGTNIRSLLQTTSGSDDIPAASSSYVGNSGHRNFPRWDREYGTGPLVPVGEYSYTDRQRLRFADIIDGLSNTIFYGERAWALRANDGSQVIAGAGVWAGPRMIWELGADADVNQVHANSLASARARINEAPGGAYDYSRRSFSSQHPGGANFALGDGSVRFLPETIEHKAKQWPALQGESVFDYLLHRADGQPVNLP</sequence>
<dbReference type="PANTHER" id="PTHR30093:SF2">
    <property type="entry name" value="TYPE II SECRETION SYSTEM PROTEIN H"/>
    <property type="match status" value="1"/>
</dbReference>
<accession>A0A518CCP2</accession>
<evidence type="ECO:0000313" key="3">
    <source>
        <dbReference type="EMBL" id="QDU76980.1"/>
    </source>
</evidence>
<dbReference type="Pfam" id="PF07596">
    <property type="entry name" value="SBP_bac_10"/>
    <property type="match status" value="1"/>
</dbReference>
<gene>
    <name evidence="3" type="ORF">Pan97_40390</name>
</gene>
<dbReference type="InterPro" id="IPR012902">
    <property type="entry name" value="N_methyl_site"/>
</dbReference>
<keyword evidence="1" id="KW-1133">Transmembrane helix</keyword>
<dbReference type="KEGG" id="bvo:Pan97_40390"/>
<proteinExistence type="predicted"/>
<dbReference type="OrthoDB" id="255848at2"/>
<dbReference type="Proteomes" id="UP000318626">
    <property type="component" value="Chromosome"/>
</dbReference>
<keyword evidence="1" id="KW-0812">Transmembrane</keyword>
<dbReference type="Pfam" id="PF07963">
    <property type="entry name" value="N_methyl"/>
    <property type="match status" value="1"/>
</dbReference>
<dbReference type="InterPro" id="IPR027558">
    <property type="entry name" value="Pre_pil_HX9DG_C"/>
</dbReference>